<dbReference type="AlphaFoldDB" id="A0A1Q9A851"/>
<proteinExistence type="predicted"/>
<accession>A0A1Q9A851</accession>
<feature type="compositionally biased region" description="Basic and acidic residues" evidence="1">
    <location>
        <begin position="645"/>
        <end position="655"/>
    </location>
</feature>
<dbReference type="STRING" id="887144.BJF91_05815"/>
<evidence type="ECO:0000256" key="1">
    <source>
        <dbReference type="SAM" id="MobiDB-lite"/>
    </source>
</evidence>
<reference evidence="2 3" key="1">
    <citation type="submission" date="2016-09" db="EMBL/GenBank/DDBJ databases">
        <title>Rhizobium oryziradicis sp. nov., isolated from the root of rice.</title>
        <authorList>
            <person name="Zhao J."/>
            <person name="Zhang X."/>
        </authorList>
    </citation>
    <scope>NUCLEOTIDE SEQUENCE [LARGE SCALE GENOMIC DNA]</scope>
    <source>
        <strain evidence="2 3">14971</strain>
    </source>
</reference>
<keyword evidence="3" id="KW-1185">Reference proteome</keyword>
<feature type="compositionally biased region" description="Low complexity" evidence="1">
    <location>
        <begin position="243"/>
        <end position="256"/>
    </location>
</feature>
<feature type="region of interest" description="Disordered" evidence="1">
    <location>
        <begin position="243"/>
        <end position="300"/>
    </location>
</feature>
<name>A0A1Q9A851_9HYPH</name>
<gene>
    <name evidence="2" type="ORF">BJF91_05815</name>
</gene>
<feature type="compositionally biased region" description="Polar residues" evidence="1">
    <location>
        <begin position="284"/>
        <end position="300"/>
    </location>
</feature>
<evidence type="ECO:0000313" key="3">
    <source>
        <dbReference type="Proteomes" id="UP000185598"/>
    </source>
</evidence>
<comment type="caution">
    <text evidence="2">The sequence shown here is derived from an EMBL/GenBank/DDBJ whole genome shotgun (WGS) entry which is preliminary data.</text>
</comment>
<evidence type="ECO:0000313" key="2">
    <source>
        <dbReference type="EMBL" id="OLP50768.1"/>
    </source>
</evidence>
<dbReference type="Proteomes" id="UP000185598">
    <property type="component" value="Unassembled WGS sequence"/>
</dbReference>
<feature type="region of interest" description="Disordered" evidence="1">
    <location>
        <begin position="632"/>
        <end position="704"/>
    </location>
</feature>
<organism evidence="2 3">
    <name type="scientific">Allorhizobium taibaishanense</name>
    <dbReference type="NCBI Taxonomy" id="887144"/>
    <lineage>
        <taxon>Bacteria</taxon>
        <taxon>Pseudomonadati</taxon>
        <taxon>Pseudomonadota</taxon>
        <taxon>Alphaproteobacteria</taxon>
        <taxon>Hyphomicrobiales</taxon>
        <taxon>Rhizobiaceae</taxon>
        <taxon>Rhizobium/Agrobacterium group</taxon>
        <taxon>Allorhizobium</taxon>
    </lineage>
</organism>
<sequence>MRRQISMSGRLSKGYAMLPPVQALSRSATSYQDSANDATPSGTAAVATDSDAMVRVDREGGSAIAGRINNLLLSGREGMQTNLADIADLVGGAIGLTRNDGESDAAFAQRFANALGTLDDSQRMRLQTQLNHALKGLQLDVLLRVLQNTDGPEAALLSAYMEIQRNNDGDLKARTVVSSYSQNGASASPPLLAPVRPTPAPVAIQAAGANATPHTESALGAAMADEASAPAAAVATVAAKTSVPASQSPQVPSGSATNPQSSAAYQTEGDGTASETAQAGAFASETTEAQVEAQDQSAIRQSLADTSRAAASAAVMAGQTEAVRSQEIASIGAGTNTVGPLDQADESAMDGADVGQAPGELDLPGKAPAGSDTPGTIVGAKQTVPSAASRTALADDALRAGLNTGSAATEPDQPTESTTMRTANRAYEVITGMASGKEEPVARPRGRDDALERLSTSVLALKGWMEIVVAGPHAVAEADKAEENDLLRQIFFQVTEEPEHSGDDLLDRANTGQTLRQAMLGTPAPARQQTNDAVPASRIKAAPATGNLASNEVARAGGTPASEAEAQLAIAQQEKIVREPAVLSLTGAQAMAHAIPVQVPQFVPLPIVSYLAMQDEADANKTESVDAVEALNEDDPHQGNSGQQNRERGEDKPPEEAEDDADALSSDHGTHGAISNDADLEMEWDHRQEPASAPTASILTLPAPSEEDFQAESLYWRIADLA</sequence>
<protein>
    <submittedName>
        <fullName evidence="2">Uncharacterized protein</fullName>
    </submittedName>
</protein>
<dbReference type="EMBL" id="MKIN01000020">
    <property type="protein sequence ID" value="OLP50768.1"/>
    <property type="molecule type" value="Genomic_DNA"/>
</dbReference>